<dbReference type="GO" id="GO:0005886">
    <property type="term" value="C:plasma membrane"/>
    <property type="evidence" value="ECO:0007669"/>
    <property type="project" value="UniProtKB-SubCell"/>
</dbReference>
<evidence type="ECO:0000256" key="7">
    <source>
        <dbReference type="ARBA" id="ARBA00023136"/>
    </source>
</evidence>
<dbReference type="PANTHER" id="PTHR39342:SF1">
    <property type="entry name" value="UPF0283 MEMBRANE PROTEIN YCJF"/>
    <property type="match status" value="1"/>
</dbReference>
<keyword evidence="10" id="KW-1185">Reference proteome</keyword>
<keyword evidence="5 8" id="KW-0812">Transmembrane</keyword>
<evidence type="ECO:0000256" key="3">
    <source>
        <dbReference type="ARBA" id="ARBA00022475"/>
    </source>
</evidence>
<feature type="transmembrane region" description="Helical" evidence="8">
    <location>
        <begin position="65"/>
        <end position="86"/>
    </location>
</feature>
<dbReference type="InterPro" id="IPR006507">
    <property type="entry name" value="UPF0283"/>
</dbReference>
<evidence type="ECO:0000313" key="10">
    <source>
        <dbReference type="Proteomes" id="UP000263993"/>
    </source>
</evidence>
<dbReference type="Pfam" id="PF05128">
    <property type="entry name" value="DUF697"/>
    <property type="match status" value="1"/>
</dbReference>
<keyword evidence="3" id="KW-1003">Cell membrane</keyword>
<keyword evidence="4" id="KW-0997">Cell inner membrane</keyword>
<evidence type="ECO:0000256" key="4">
    <source>
        <dbReference type="ARBA" id="ARBA00022519"/>
    </source>
</evidence>
<evidence type="ECO:0000256" key="8">
    <source>
        <dbReference type="SAM" id="Phobius"/>
    </source>
</evidence>
<protein>
    <submittedName>
        <fullName evidence="9">DUF697 domain-containing protein</fullName>
    </submittedName>
</protein>
<evidence type="ECO:0000313" key="9">
    <source>
        <dbReference type="EMBL" id="RDV04996.1"/>
    </source>
</evidence>
<evidence type="ECO:0000256" key="6">
    <source>
        <dbReference type="ARBA" id="ARBA00022989"/>
    </source>
</evidence>
<organism evidence="9 10">
    <name type="scientific">Undibacter mobilis</name>
    <dbReference type="NCBI Taxonomy" id="2292256"/>
    <lineage>
        <taxon>Bacteria</taxon>
        <taxon>Pseudomonadati</taxon>
        <taxon>Pseudomonadota</taxon>
        <taxon>Alphaproteobacteria</taxon>
        <taxon>Hyphomicrobiales</taxon>
        <taxon>Nitrobacteraceae</taxon>
        <taxon>Undibacter</taxon>
    </lineage>
</organism>
<dbReference type="AlphaFoldDB" id="A0A371BBN0"/>
<dbReference type="PANTHER" id="PTHR39342">
    <property type="entry name" value="UPF0283 MEMBRANE PROTEIN YCJF"/>
    <property type="match status" value="1"/>
</dbReference>
<evidence type="ECO:0000256" key="2">
    <source>
        <dbReference type="ARBA" id="ARBA00008255"/>
    </source>
</evidence>
<evidence type="ECO:0000256" key="5">
    <source>
        <dbReference type="ARBA" id="ARBA00022692"/>
    </source>
</evidence>
<feature type="transmembrane region" description="Helical" evidence="8">
    <location>
        <begin position="98"/>
        <end position="115"/>
    </location>
</feature>
<comment type="subcellular location">
    <subcellularLocation>
        <location evidence="1">Cell inner membrane</location>
        <topology evidence="1">Multi-pass membrane protein</topology>
    </subcellularLocation>
</comment>
<dbReference type="EMBL" id="QRGO01000001">
    <property type="protein sequence ID" value="RDV04996.1"/>
    <property type="molecule type" value="Genomic_DNA"/>
</dbReference>
<gene>
    <name evidence="9" type="ORF">DXH78_10735</name>
</gene>
<comment type="caution">
    <text evidence="9">The sequence shown here is derived from an EMBL/GenBank/DDBJ whole genome shotgun (WGS) entry which is preliminary data.</text>
</comment>
<accession>A0A371BBN0</accession>
<dbReference type="Proteomes" id="UP000263993">
    <property type="component" value="Unassembled WGS sequence"/>
</dbReference>
<dbReference type="InterPro" id="IPR021147">
    <property type="entry name" value="DUF697"/>
</dbReference>
<dbReference type="RefSeq" id="WP_115517020.1">
    <property type="nucleotide sequence ID" value="NZ_QRGO01000001.1"/>
</dbReference>
<comment type="similarity">
    <text evidence="2">Belongs to the UPF0283 family.</text>
</comment>
<reference evidence="10" key="1">
    <citation type="submission" date="2018-08" db="EMBL/GenBank/DDBJ databases">
        <authorList>
            <person name="Kim S.-J."/>
            <person name="Jung G.-Y."/>
        </authorList>
    </citation>
    <scope>NUCLEOTIDE SEQUENCE [LARGE SCALE GENOMIC DNA]</scope>
    <source>
        <strain evidence="10">GY_H</strain>
    </source>
</reference>
<evidence type="ECO:0000256" key="1">
    <source>
        <dbReference type="ARBA" id="ARBA00004429"/>
    </source>
</evidence>
<proteinExistence type="inferred from homology"/>
<keyword evidence="6 8" id="KW-1133">Transmembrane helix</keyword>
<keyword evidence="7 8" id="KW-0472">Membrane</keyword>
<dbReference type="NCBIfam" id="TIGR01620">
    <property type="entry name" value="hyp_HI0043"/>
    <property type="match status" value="1"/>
</dbReference>
<name>A0A371BBN0_9BRAD</name>
<sequence length="341" mass="36883">MSDPRQQQGRPFVIEEDVLDARMAARPDSPMVFATEETERVVPRERAVVAPAAPQPRRGSGWRRIGLWGIGIAIAGWLGIDAYQWIANAFASSATLGWLASGAVAAGVGGALIIIGREVRSFVKLTSVEAIHDKLAARTLRPAEMRHAVREVLGVVPKDRETQSAIETYQRQLQQHHTPAQQIDMLSRTVMAPLDRRAEAIVRRTTAQALGITAVSPTAFTDVVFFVAMAVRMVRAVAAVYGHRPTAAATVHLLRRLVVEAGRLGIVDLAGMGLAQHLGGAIAERLATSTAESLYAGQRMARIGLITMSMCRPVPFEPSEMPGMFSSLIGNLFNRKAAENP</sequence>
<dbReference type="OrthoDB" id="9816060at2"/>